<dbReference type="AlphaFoldDB" id="A0A2X2Z4L8"/>
<name>A0A2X2Z4L8_CHRJE</name>
<proteinExistence type="predicted"/>
<organism evidence="2 4">
    <name type="scientific">Chryseobacterium jejuense</name>
    <dbReference type="NCBI Taxonomy" id="445960"/>
    <lineage>
        <taxon>Bacteria</taxon>
        <taxon>Pseudomonadati</taxon>
        <taxon>Bacteroidota</taxon>
        <taxon>Flavobacteriia</taxon>
        <taxon>Flavobacteriales</taxon>
        <taxon>Weeksellaceae</taxon>
        <taxon>Chryseobacterium group</taxon>
        <taxon>Chryseobacterium</taxon>
    </lineage>
</organism>
<accession>A0A2X2Z4L8</accession>
<keyword evidence="3" id="KW-1185">Reference proteome</keyword>
<dbReference type="EMBL" id="FNEG01000001">
    <property type="protein sequence ID" value="SDI30778.1"/>
    <property type="molecule type" value="Genomic_DNA"/>
</dbReference>
<evidence type="ECO:0000313" key="3">
    <source>
        <dbReference type="Proteomes" id="UP000199426"/>
    </source>
</evidence>
<reference evidence="2 4" key="2">
    <citation type="submission" date="2018-06" db="EMBL/GenBank/DDBJ databases">
        <authorList>
            <consortium name="Pathogen Informatics"/>
            <person name="Doyle S."/>
        </authorList>
    </citation>
    <scope>NUCLEOTIDE SEQUENCE [LARGE SCALE GENOMIC DNA]</scope>
    <source>
        <strain evidence="2 4">NCTC13492</strain>
    </source>
</reference>
<dbReference type="Proteomes" id="UP000251670">
    <property type="component" value="Unassembled WGS sequence"/>
</dbReference>
<evidence type="ECO:0000313" key="4">
    <source>
        <dbReference type="Proteomes" id="UP000251670"/>
    </source>
</evidence>
<reference evidence="1 3" key="1">
    <citation type="submission" date="2016-10" db="EMBL/GenBank/DDBJ databases">
        <authorList>
            <person name="Varghese N."/>
            <person name="Submissions S."/>
        </authorList>
    </citation>
    <scope>NUCLEOTIDE SEQUENCE [LARGE SCALE GENOMIC DNA]</scope>
    <source>
        <strain evidence="1 3">DSM 19299</strain>
    </source>
</reference>
<protein>
    <submittedName>
        <fullName evidence="2">Uncharacterized protein</fullName>
    </submittedName>
</protein>
<gene>
    <name evidence="2" type="ORF">NCTC13492_02560</name>
    <name evidence="1" type="ORF">SAMN05421542_0786</name>
</gene>
<dbReference type="STRING" id="445960.SAMN05421542_0786"/>
<evidence type="ECO:0000313" key="2">
    <source>
        <dbReference type="EMBL" id="SQB44719.1"/>
    </source>
</evidence>
<dbReference type="EMBL" id="UAWB01000005">
    <property type="protein sequence ID" value="SQB44719.1"/>
    <property type="molecule type" value="Genomic_DNA"/>
</dbReference>
<evidence type="ECO:0000313" key="1">
    <source>
        <dbReference type="EMBL" id="SDI30778.1"/>
    </source>
</evidence>
<sequence>MYFPILGLKSKLENGIKTNTTEQCVNDNINEIDHLVDDILKYI</sequence>
<dbReference type="Proteomes" id="UP000199426">
    <property type="component" value="Unassembled WGS sequence"/>
</dbReference>